<dbReference type="InterPro" id="IPR001387">
    <property type="entry name" value="Cro/C1-type_HTH"/>
</dbReference>
<dbReference type="Pfam" id="PF13560">
    <property type="entry name" value="HTH_31"/>
    <property type="match status" value="1"/>
</dbReference>
<dbReference type="Proteomes" id="UP001432401">
    <property type="component" value="Unassembled WGS sequence"/>
</dbReference>
<dbReference type="PROSITE" id="PS50943">
    <property type="entry name" value="HTH_CROC1"/>
    <property type="match status" value="1"/>
</dbReference>
<proteinExistence type="predicted"/>
<dbReference type="Pfam" id="PF19054">
    <property type="entry name" value="DUF5753"/>
    <property type="match status" value="1"/>
</dbReference>
<sequence length="269" mass="30031">MPEQPLEAWIAFGKDLRRFRRQRGATLDQLAARTGYGSSTISKYENAYRCPKRDFVDKSEKVLGTDGDLLRSWEDAKRAVHDPDWHRKVVTSEEEASEIKMWSPFLVPGPLQTRDYAHQIFRDGGPLDTAEEISRLVDLRVGRLRALQDRNSPRLLAIVSEAVIRAMIGSAAVMRAQLEHLLELDAARAARILVVPTDSSYHGGASGPFRLLSFKDRATLVEVEHASGGELLSGETVTRLTAVYGELQTWALPPVASRQVMSEALRRLA</sequence>
<gene>
    <name evidence="2" type="ORF">ABUK86_28170</name>
</gene>
<dbReference type="InterPro" id="IPR043917">
    <property type="entry name" value="DUF5753"/>
</dbReference>
<accession>A0ABV2A3B4</accession>
<dbReference type="RefSeq" id="WP_352986545.1">
    <property type="nucleotide sequence ID" value="NZ_JBEQNA010000019.1"/>
</dbReference>
<dbReference type="Gene3D" id="1.10.260.40">
    <property type="entry name" value="lambda repressor-like DNA-binding domains"/>
    <property type="match status" value="1"/>
</dbReference>
<evidence type="ECO:0000313" key="3">
    <source>
        <dbReference type="Proteomes" id="UP001432401"/>
    </source>
</evidence>
<protein>
    <submittedName>
        <fullName evidence="2">Helix-turn-helix transcriptional regulator</fullName>
    </submittedName>
</protein>
<dbReference type="SMART" id="SM00530">
    <property type="entry name" value="HTH_XRE"/>
    <property type="match status" value="1"/>
</dbReference>
<reference evidence="2 3" key="1">
    <citation type="submission" date="2024-06" db="EMBL/GenBank/DDBJ databases">
        <authorList>
            <person name="Bataeva Y.V."/>
            <person name="Grigorian L.N."/>
            <person name="Solomentsev V.I."/>
        </authorList>
    </citation>
    <scope>NUCLEOTIDE SEQUENCE [LARGE SCALE GENOMIC DNA]</scope>
    <source>
        <strain evidence="3">SCPM-O-B-12605 (RCAM04882)</strain>
    </source>
</reference>
<name>A0ABV2A3B4_9ACTN</name>
<dbReference type="InterPro" id="IPR010982">
    <property type="entry name" value="Lambda_DNA-bd_dom_sf"/>
</dbReference>
<evidence type="ECO:0000313" key="2">
    <source>
        <dbReference type="EMBL" id="MES0837679.1"/>
    </source>
</evidence>
<comment type="caution">
    <text evidence="2">The sequence shown here is derived from an EMBL/GenBank/DDBJ whole genome shotgun (WGS) entry which is preliminary data.</text>
</comment>
<evidence type="ECO:0000259" key="1">
    <source>
        <dbReference type="PROSITE" id="PS50943"/>
    </source>
</evidence>
<organism evidence="2 3">
    <name type="scientific">Nocardiopsis tropica</name>
    <dbReference type="NCBI Taxonomy" id="109330"/>
    <lineage>
        <taxon>Bacteria</taxon>
        <taxon>Bacillati</taxon>
        <taxon>Actinomycetota</taxon>
        <taxon>Actinomycetes</taxon>
        <taxon>Streptosporangiales</taxon>
        <taxon>Nocardiopsidaceae</taxon>
        <taxon>Nocardiopsis</taxon>
    </lineage>
</organism>
<feature type="domain" description="HTH cro/C1-type" evidence="1">
    <location>
        <begin position="16"/>
        <end position="70"/>
    </location>
</feature>
<dbReference type="CDD" id="cd00093">
    <property type="entry name" value="HTH_XRE"/>
    <property type="match status" value="1"/>
</dbReference>
<dbReference type="SUPFAM" id="SSF47413">
    <property type="entry name" value="lambda repressor-like DNA-binding domains"/>
    <property type="match status" value="1"/>
</dbReference>
<keyword evidence="3" id="KW-1185">Reference proteome</keyword>
<dbReference type="EMBL" id="JBEQNB010000019">
    <property type="protein sequence ID" value="MES0837679.1"/>
    <property type="molecule type" value="Genomic_DNA"/>
</dbReference>